<dbReference type="PATRIC" id="fig|993516.3.peg.1792"/>
<gene>
    <name evidence="2" type="ORF">RBSWK_01680</name>
</gene>
<dbReference type="EMBL" id="AMWG01000035">
    <property type="protein sequence ID" value="ELP34404.1"/>
    <property type="molecule type" value="Genomic_DNA"/>
</dbReference>
<dbReference type="EC" id="2.4.-.-" evidence="2"/>
<dbReference type="PANTHER" id="PTHR45947:SF3">
    <property type="entry name" value="SULFOQUINOVOSYL TRANSFERASE SQD2"/>
    <property type="match status" value="1"/>
</dbReference>
<dbReference type="Proteomes" id="UP000010959">
    <property type="component" value="Unassembled WGS sequence"/>
</dbReference>
<comment type="caution">
    <text evidence="2">The sequence shown here is derived from an EMBL/GenBank/DDBJ whole genome shotgun (WGS) entry which is preliminary data.</text>
</comment>
<evidence type="ECO:0000313" key="3">
    <source>
        <dbReference type="Proteomes" id="UP000010959"/>
    </source>
</evidence>
<reference evidence="2 3" key="1">
    <citation type="journal article" date="2013" name="Mar. Genomics">
        <title>Expression of sulfatases in Rhodopirellula baltica and the diversity of sulfatases in the genus Rhodopirellula.</title>
        <authorList>
            <person name="Wegner C.E."/>
            <person name="Richter-Heitmann T."/>
            <person name="Klindworth A."/>
            <person name="Klockow C."/>
            <person name="Richter M."/>
            <person name="Achstetter T."/>
            <person name="Glockner F.O."/>
            <person name="Harder J."/>
        </authorList>
    </citation>
    <scope>NUCLEOTIDE SEQUENCE [LARGE SCALE GENOMIC DNA]</scope>
    <source>
        <strain evidence="2 3">SWK14</strain>
    </source>
</reference>
<dbReference type="Pfam" id="PF00534">
    <property type="entry name" value="Glycos_transf_1"/>
    <property type="match status" value="1"/>
</dbReference>
<evidence type="ECO:0000313" key="2">
    <source>
        <dbReference type="EMBL" id="ELP34404.1"/>
    </source>
</evidence>
<sequence length="400" mass="45339">MRNSQLGMSDASPCRMGIITTHPVQYNAPWFRLLNEDPRIELHVFYTWHDGSQEIFDEGFGKKVRWDLPLTSGYSYSTHPPNKKISIRTFWNMDSPSLQPAIEDFHPDVILVIGWNFRSHYRCLRGLRSDTQVWFRGDSTLLGSRSGWREVARKQVLKHVYSRVDRVLSVGTNNREYFLHHGLAPDRITFAPHAIDNKRFADVVNDNIAAQERAAMGIPQDAVLVSFIGKMDSNKAPGDLLAAFKKARQYRDDLWLLLVGDGPLRPSLEREIGKTPLIFQLPFQNQARMPVVYRFGDVTCLPSRSETWGLCINESFASGRTVISSDTVGGAIDLITPKTGRVFPAGNVEKLTEILCSLPCRETLLKQGKTCSRFIADWSFDQITKAILDNAPRSNCTEKH</sequence>
<dbReference type="CDD" id="cd03801">
    <property type="entry name" value="GT4_PimA-like"/>
    <property type="match status" value="1"/>
</dbReference>
<dbReference type="AlphaFoldDB" id="L7CJH6"/>
<accession>L7CJH6</accession>
<organism evidence="2 3">
    <name type="scientific">Rhodopirellula baltica SWK14</name>
    <dbReference type="NCBI Taxonomy" id="993516"/>
    <lineage>
        <taxon>Bacteria</taxon>
        <taxon>Pseudomonadati</taxon>
        <taxon>Planctomycetota</taxon>
        <taxon>Planctomycetia</taxon>
        <taxon>Pirellulales</taxon>
        <taxon>Pirellulaceae</taxon>
        <taxon>Rhodopirellula</taxon>
    </lineage>
</organism>
<keyword evidence="2" id="KW-0328">Glycosyltransferase</keyword>
<evidence type="ECO:0000259" key="1">
    <source>
        <dbReference type="Pfam" id="PF00534"/>
    </source>
</evidence>
<dbReference type="GO" id="GO:0016757">
    <property type="term" value="F:glycosyltransferase activity"/>
    <property type="evidence" value="ECO:0007669"/>
    <property type="project" value="UniProtKB-KW"/>
</dbReference>
<dbReference type="InterPro" id="IPR001296">
    <property type="entry name" value="Glyco_trans_1"/>
</dbReference>
<dbReference type="InterPro" id="IPR050194">
    <property type="entry name" value="Glycosyltransferase_grp1"/>
</dbReference>
<protein>
    <submittedName>
        <fullName evidence="2">Glycosyl transferase, group 1</fullName>
        <ecNumber evidence="2">2.4.-.-</ecNumber>
    </submittedName>
</protein>
<dbReference type="Gene3D" id="3.40.50.2000">
    <property type="entry name" value="Glycogen Phosphorylase B"/>
    <property type="match status" value="2"/>
</dbReference>
<dbReference type="SUPFAM" id="SSF53756">
    <property type="entry name" value="UDP-Glycosyltransferase/glycogen phosphorylase"/>
    <property type="match status" value="1"/>
</dbReference>
<dbReference type="PANTHER" id="PTHR45947">
    <property type="entry name" value="SULFOQUINOVOSYL TRANSFERASE SQD2"/>
    <property type="match status" value="1"/>
</dbReference>
<proteinExistence type="predicted"/>
<name>L7CJH6_RHOBT</name>
<keyword evidence="2" id="KW-0808">Transferase</keyword>
<feature type="domain" description="Glycosyl transferase family 1" evidence="1">
    <location>
        <begin position="212"/>
        <end position="355"/>
    </location>
</feature>